<evidence type="ECO:0000256" key="7">
    <source>
        <dbReference type="ARBA" id="ARBA00022825"/>
    </source>
</evidence>
<evidence type="ECO:0000256" key="3">
    <source>
        <dbReference type="ARBA" id="ARBA00022670"/>
    </source>
</evidence>
<dbReference type="FunFam" id="3.40.50.1820:FF:000005">
    <property type="entry name" value="Prolyl endopeptidase"/>
    <property type="match status" value="1"/>
</dbReference>
<dbReference type="InterPro" id="IPR051543">
    <property type="entry name" value="Serine_Peptidase_S9A"/>
</dbReference>
<dbReference type="GO" id="GO:0004252">
    <property type="term" value="F:serine-type endopeptidase activity"/>
    <property type="evidence" value="ECO:0007669"/>
    <property type="project" value="InterPro"/>
</dbReference>
<evidence type="ECO:0000256" key="2">
    <source>
        <dbReference type="ARBA" id="ARBA00005228"/>
    </source>
</evidence>
<dbReference type="PRINTS" id="PR00862">
    <property type="entry name" value="PROLIGOPTASE"/>
</dbReference>
<gene>
    <name evidence="12" type="primary">dapb1</name>
    <name evidence="12" type="ORF">CRYO30217_00951</name>
</gene>
<name>A0A916JL32_9FLAO</name>
<dbReference type="GO" id="GO:0004177">
    <property type="term" value="F:aminopeptidase activity"/>
    <property type="evidence" value="ECO:0007669"/>
    <property type="project" value="UniProtKB-KW"/>
</dbReference>
<evidence type="ECO:0000259" key="10">
    <source>
        <dbReference type="Pfam" id="PF00326"/>
    </source>
</evidence>
<dbReference type="Gene3D" id="2.130.10.120">
    <property type="entry name" value="Prolyl oligopeptidase, N-terminal domain"/>
    <property type="match status" value="1"/>
</dbReference>
<comment type="similarity">
    <text evidence="2">Belongs to the peptidase S9A family.</text>
</comment>
<dbReference type="GO" id="GO:0042597">
    <property type="term" value="C:periplasmic space"/>
    <property type="evidence" value="ECO:0007669"/>
    <property type="project" value="UniProtKB-SubCell"/>
</dbReference>
<evidence type="ECO:0000256" key="5">
    <source>
        <dbReference type="ARBA" id="ARBA00022764"/>
    </source>
</evidence>
<evidence type="ECO:0000256" key="6">
    <source>
        <dbReference type="ARBA" id="ARBA00022801"/>
    </source>
</evidence>
<keyword evidence="5" id="KW-0574">Periplasm</keyword>
<dbReference type="RefSeq" id="WP_258541172.1">
    <property type="nucleotide sequence ID" value="NZ_OU015584.1"/>
</dbReference>
<sequence length="712" mass="81583">MKKIFFLSTILFFLSCSENTEKSSASNPTNMKPPVCKIKPHTLTAHGDERIDNYYWLNDRKNPEVKAYLEAENNYTATQMAETESLQEELYQEMKGRMKEQDESVPVYRNGYYYKTKTVEGGEYPIYVRSKDRNFTAEQVLLDGNELAEGYEYFDMGGYEISPNNELMAFAIDTLSRRLYDIQIKNLVTGEIYPEVLQYGDGSLAWADDNTTLFYSAQNPQTLRSDKVMKHQLGDLASEDEEVYFEEDDTFSTYVFRSKSDAYIMIENYSTLTTETLILSSDNPNGQFQVFHPRTKGLEYSVYHAKDDLFYVLTNKDGATNFQLMTAESGCTKSDCWKTLIPHRDDVLLEYLTVFENFLVIEERSKGLNHIRIIPSNGGEEYYLPFNDNSYVAYTSGNSEYNTSKLRFWYSSLTTPGTTYEFDMETKDQEILKQQEIVGGYDPNEYTSKRLFATARDGVKVPISLVYKNTTKLGAETPLLLYAYGSYGSSEDPYFSSSRISLLNRGFVFAIAHIRGGQELGRKWYEDGKLLKKWNTFNDFMDCTKFLIEKGYTSSDHCYAMGGSAGGLLMGVVSNEGSDLYNGIIAQVPFVDVVTTMLDESIPLTTGEYDEWGNPNNKEYYDYMLSYSPYDQVKEQAYTNMLITTGFHDSQVQYWEPAKWVAKLRTMKTDTNLVLLHTNMSAGHGGASGRFEYLKEVAREYAFMFMLEGITE</sequence>
<comment type="function">
    <text evidence="8">Cleaves peptide bonds on the C-terminal side of prolyl residues within peptides that are up to approximately 30 amino acids long. Has an absolute requirement for an X-Pro bond in the trans configuration immediately preceding the Pro-Y scissible bond.</text>
</comment>
<dbReference type="Pfam" id="PF02897">
    <property type="entry name" value="Peptidase_S9_N"/>
    <property type="match status" value="1"/>
</dbReference>
<comment type="subcellular location">
    <subcellularLocation>
        <location evidence="1">Periplasm</location>
    </subcellularLocation>
</comment>
<dbReference type="SUPFAM" id="SSF53474">
    <property type="entry name" value="alpha/beta-Hydrolases"/>
    <property type="match status" value="1"/>
</dbReference>
<dbReference type="Pfam" id="PF00326">
    <property type="entry name" value="Peptidase_S9"/>
    <property type="match status" value="1"/>
</dbReference>
<keyword evidence="12" id="KW-0031">Aminopeptidase</keyword>
<dbReference type="Gene3D" id="3.40.50.1820">
    <property type="entry name" value="alpha/beta hydrolase"/>
    <property type="match status" value="1"/>
</dbReference>
<dbReference type="PANTHER" id="PTHR11757">
    <property type="entry name" value="PROTEASE FAMILY S9A OLIGOPEPTIDASE"/>
    <property type="match status" value="1"/>
</dbReference>
<dbReference type="KEGG" id="ptan:CRYO30217_00951"/>
<dbReference type="PROSITE" id="PS51257">
    <property type="entry name" value="PROKAR_LIPOPROTEIN"/>
    <property type="match status" value="1"/>
</dbReference>
<dbReference type="EMBL" id="OU015584">
    <property type="protein sequence ID" value="CAG5079461.1"/>
    <property type="molecule type" value="Genomic_DNA"/>
</dbReference>
<evidence type="ECO:0000313" key="12">
    <source>
        <dbReference type="EMBL" id="CAG5079461.1"/>
    </source>
</evidence>
<dbReference type="GO" id="GO:0006508">
    <property type="term" value="P:proteolysis"/>
    <property type="evidence" value="ECO:0007669"/>
    <property type="project" value="UniProtKB-KW"/>
</dbReference>
<proteinExistence type="inferred from homology"/>
<accession>A0A916JL32</accession>
<dbReference type="InterPro" id="IPR023302">
    <property type="entry name" value="Pept_S9A_N"/>
</dbReference>
<evidence type="ECO:0000259" key="11">
    <source>
        <dbReference type="Pfam" id="PF02897"/>
    </source>
</evidence>
<dbReference type="InterPro" id="IPR029058">
    <property type="entry name" value="AB_hydrolase_fold"/>
</dbReference>
<dbReference type="AlphaFoldDB" id="A0A916JL32"/>
<keyword evidence="3" id="KW-0645">Protease</keyword>
<keyword evidence="13" id="KW-1185">Reference proteome</keyword>
<organism evidence="12 13">
    <name type="scientific">Parvicella tangerina</name>
    <dbReference type="NCBI Taxonomy" id="2829795"/>
    <lineage>
        <taxon>Bacteria</taxon>
        <taxon>Pseudomonadati</taxon>
        <taxon>Bacteroidota</taxon>
        <taxon>Flavobacteriia</taxon>
        <taxon>Flavobacteriales</taxon>
        <taxon>Parvicellaceae</taxon>
        <taxon>Parvicella</taxon>
    </lineage>
</organism>
<feature type="domain" description="Peptidase S9A N-terminal" evidence="11">
    <location>
        <begin position="34"/>
        <end position="435"/>
    </location>
</feature>
<evidence type="ECO:0000256" key="4">
    <source>
        <dbReference type="ARBA" id="ARBA00022729"/>
    </source>
</evidence>
<evidence type="ECO:0000256" key="8">
    <source>
        <dbReference type="ARBA" id="ARBA00060121"/>
    </source>
</evidence>
<dbReference type="InterPro" id="IPR002470">
    <property type="entry name" value="Peptidase_S9A"/>
</dbReference>
<evidence type="ECO:0000256" key="9">
    <source>
        <dbReference type="ARBA" id="ARBA00081187"/>
    </source>
</evidence>
<keyword evidence="4" id="KW-0732">Signal</keyword>
<protein>
    <recommendedName>
        <fullName evidence="9">Proline-specific endopeptidase</fullName>
    </recommendedName>
</protein>
<dbReference type="PANTHER" id="PTHR11757:SF19">
    <property type="entry name" value="PROLYL ENDOPEPTIDASE-LIKE"/>
    <property type="match status" value="1"/>
</dbReference>
<reference evidence="12" key="1">
    <citation type="submission" date="2021-04" db="EMBL/GenBank/DDBJ databases">
        <authorList>
            <person name="Rodrigo-Torres L."/>
            <person name="Arahal R. D."/>
            <person name="Lucena T."/>
        </authorList>
    </citation>
    <scope>NUCLEOTIDE SEQUENCE</scope>
    <source>
        <strain evidence="12">AS29M-1</strain>
    </source>
</reference>
<dbReference type="Proteomes" id="UP000683507">
    <property type="component" value="Chromosome"/>
</dbReference>
<evidence type="ECO:0000313" key="13">
    <source>
        <dbReference type="Proteomes" id="UP000683507"/>
    </source>
</evidence>
<keyword evidence="7" id="KW-0720">Serine protease</keyword>
<dbReference type="SUPFAM" id="SSF50993">
    <property type="entry name" value="Peptidase/esterase 'gauge' domain"/>
    <property type="match status" value="1"/>
</dbReference>
<evidence type="ECO:0000256" key="1">
    <source>
        <dbReference type="ARBA" id="ARBA00004418"/>
    </source>
</evidence>
<keyword evidence="6 12" id="KW-0378">Hydrolase</keyword>
<feature type="domain" description="Peptidase S9 prolyl oligopeptidase catalytic" evidence="10">
    <location>
        <begin position="494"/>
        <end position="704"/>
    </location>
</feature>
<dbReference type="InterPro" id="IPR001375">
    <property type="entry name" value="Peptidase_S9_cat"/>
</dbReference>